<evidence type="ECO:0000313" key="3">
    <source>
        <dbReference type="EMBL" id="KKY32457.1"/>
    </source>
</evidence>
<evidence type="ECO:0000256" key="1">
    <source>
        <dbReference type="ARBA" id="ARBA00022679"/>
    </source>
</evidence>
<dbReference type="Pfam" id="PF00132">
    <property type="entry name" value="Hexapep"/>
    <property type="match status" value="1"/>
</dbReference>
<reference evidence="3 4" key="2">
    <citation type="submission" date="2015-05" db="EMBL/GenBank/DDBJ databases">
        <authorList>
            <person name="Morales-Cruz A."/>
            <person name="Amrine K.C."/>
            <person name="Cantu D."/>
        </authorList>
    </citation>
    <scope>NUCLEOTIDE SEQUENCE [LARGE SCALE GENOMIC DNA]</scope>
    <source>
        <strain evidence="3">DA912</strain>
    </source>
</reference>
<dbReference type="GO" id="GO:0008374">
    <property type="term" value="F:O-acyltransferase activity"/>
    <property type="evidence" value="ECO:0007669"/>
    <property type="project" value="TreeGrafter"/>
</dbReference>
<sequence length="268" mass="28563">MSGNDDFRAARLRCALACQEYNKLPEDVAIEDRVNGWKCIIDPDNNTKRDAEATPAVDFSAIFKHQARLEAPDSTAEHTPPVTPVSASPTPRPTIPYVKQPVYMDYGLRVKIAPTTFINRNCTILDTPVADIVIGEQCSLGPGVTIIGVGHPVRFEERSEFITGKPGSWGAKVVIGDGVWVGAGATVLPGVTIGSYSTIGAGSVVTKDVPASCVAMGNPASVRYYVDGDKGREPVVVDGTANTLEDALQVDREEHEQQQAGEVAKTGD</sequence>
<proteinExistence type="predicted"/>
<keyword evidence="4" id="KW-1185">Reference proteome</keyword>
<keyword evidence="1" id="KW-0808">Transferase</keyword>
<dbReference type="PANTHER" id="PTHR23416">
    <property type="entry name" value="SIALIC ACID SYNTHASE-RELATED"/>
    <property type="match status" value="1"/>
</dbReference>
<dbReference type="STRING" id="1214573.A0A0G2FCX7"/>
<protein>
    <submittedName>
        <fullName evidence="3">Uncharacterized protein</fullName>
    </submittedName>
</protein>
<evidence type="ECO:0000256" key="2">
    <source>
        <dbReference type="SAM" id="MobiDB-lite"/>
    </source>
</evidence>
<dbReference type="Gene3D" id="2.160.10.10">
    <property type="entry name" value="Hexapeptide repeat proteins"/>
    <property type="match status" value="1"/>
</dbReference>
<dbReference type="EMBL" id="LCUC01000314">
    <property type="protein sequence ID" value="KKY32457.1"/>
    <property type="molecule type" value="Genomic_DNA"/>
</dbReference>
<dbReference type="InterPro" id="IPR011004">
    <property type="entry name" value="Trimer_LpxA-like_sf"/>
</dbReference>
<dbReference type="InterPro" id="IPR018357">
    <property type="entry name" value="Hexapep_transf_CS"/>
</dbReference>
<dbReference type="AlphaFoldDB" id="A0A0G2FCX7"/>
<dbReference type="PROSITE" id="PS00101">
    <property type="entry name" value="HEXAPEP_TRANSFERASES"/>
    <property type="match status" value="1"/>
</dbReference>
<dbReference type="SUPFAM" id="SSF51161">
    <property type="entry name" value="Trimeric LpxA-like enzymes"/>
    <property type="match status" value="1"/>
</dbReference>
<reference evidence="3 4" key="1">
    <citation type="submission" date="2015-05" db="EMBL/GenBank/DDBJ databases">
        <title>Distinctive expansion of gene families associated with plant cell wall degradation and secondary metabolism in the genomes of grapevine trunk pathogens.</title>
        <authorList>
            <person name="Lawrence D.P."/>
            <person name="Travadon R."/>
            <person name="Rolshausen P.E."/>
            <person name="Baumgartner K."/>
        </authorList>
    </citation>
    <scope>NUCLEOTIDE SEQUENCE [LARGE SCALE GENOMIC DNA]</scope>
    <source>
        <strain evidence="3">DA912</strain>
    </source>
</reference>
<dbReference type="PANTHER" id="PTHR23416:SF54">
    <property type="entry name" value="ACETYLTRANSFERASE, CYSE_LACA_LPXA_NODL FAMILY (AFU_ORTHOLOGUE AFUA_2G08430)-RELATED"/>
    <property type="match status" value="1"/>
</dbReference>
<feature type="region of interest" description="Disordered" evidence="2">
    <location>
        <begin position="71"/>
        <end position="91"/>
    </location>
</feature>
<dbReference type="OrthoDB" id="25818at2759"/>
<comment type="caution">
    <text evidence="3">The sequence shown here is derived from an EMBL/GenBank/DDBJ whole genome shotgun (WGS) entry which is preliminary data.</text>
</comment>
<evidence type="ECO:0000313" key="4">
    <source>
        <dbReference type="Proteomes" id="UP000034680"/>
    </source>
</evidence>
<dbReference type="Proteomes" id="UP000034680">
    <property type="component" value="Unassembled WGS sequence"/>
</dbReference>
<dbReference type="InterPro" id="IPR051159">
    <property type="entry name" value="Hexapeptide_acetyltransf"/>
</dbReference>
<dbReference type="InterPro" id="IPR001451">
    <property type="entry name" value="Hexapep"/>
</dbReference>
<name>A0A0G2FCX7_9PEZI</name>
<accession>A0A0G2FCX7</accession>
<organism evidence="3 4">
    <name type="scientific">Diaporthe ampelina</name>
    <dbReference type="NCBI Taxonomy" id="1214573"/>
    <lineage>
        <taxon>Eukaryota</taxon>
        <taxon>Fungi</taxon>
        <taxon>Dikarya</taxon>
        <taxon>Ascomycota</taxon>
        <taxon>Pezizomycotina</taxon>
        <taxon>Sordariomycetes</taxon>
        <taxon>Sordariomycetidae</taxon>
        <taxon>Diaporthales</taxon>
        <taxon>Diaporthaceae</taxon>
        <taxon>Diaporthe</taxon>
    </lineage>
</organism>
<gene>
    <name evidence="3" type="ORF">UCDDA912_g07592</name>
</gene>